<dbReference type="Proteomes" id="UP000680866">
    <property type="component" value="Chromosome"/>
</dbReference>
<keyword evidence="3" id="KW-1185">Reference proteome</keyword>
<dbReference type="EMBL" id="AP023359">
    <property type="protein sequence ID" value="BCJ69933.1"/>
    <property type="molecule type" value="Genomic_DNA"/>
</dbReference>
<gene>
    <name evidence="2" type="ORF">Prubr_69540</name>
</gene>
<sequence length="81" mass="8328">MYDGDGRVGGGSFLGQQHRQRPAEGGAPAEHDNVAAGDGATIPAERPRYLLDRAGRAVRAHGRSALTGGTENRFVWGGGGG</sequence>
<evidence type="ECO:0000256" key="1">
    <source>
        <dbReference type="SAM" id="MobiDB-lite"/>
    </source>
</evidence>
<evidence type="ECO:0000313" key="2">
    <source>
        <dbReference type="EMBL" id="BCJ69933.1"/>
    </source>
</evidence>
<name>A0A810NEN3_9ACTN</name>
<protein>
    <submittedName>
        <fullName evidence="2">Uncharacterized protein</fullName>
    </submittedName>
</protein>
<organism evidence="2 3">
    <name type="scientific">Polymorphospora rubra</name>
    <dbReference type="NCBI Taxonomy" id="338584"/>
    <lineage>
        <taxon>Bacteria</taxon>
        <taxon>Bacillati</taxon>
        <taxon>Actinomycetota</taxon>
        <taxon>Actinomycetes</taxon>
        <taxon>Micromonosporales</taxon>
        <taxon>Micromonosporaceae</taxon>
        <taxon>Polymorphospora</taxon>
    </lineage>
</organism>
<accession>A0A810NEN3</accession>
<evidence type="ECO:0000313" key="3">
    <source>
        <dbReference type="Proteomes" id="UP000680866"/>
    </source>
</evidence>
<dbReference type="AlphaFoldDB" id="A0A810NEN3"/>
<feature type="region of interest" description="Disordered" evidence="1">
    <location>
        <begin position="1"/>
        <end position="42"/>
    </location>
</feature>
<proteinExistence type="predicted"/>
<dbReference type="KEGG" id="pry:Prubr_69540"/>
<reference evidence="2" key="1">
    <citation type="submission" date="2020-08" db="EMBL/GenBank/DDBJ databases">
        <title>Whole genome shotgun sequence of Polymorphospora rubra NBRC 101157.</title>
        <authorList>
            <person name="Komaki H."/>
            <person name="Tamura T."/>
        </authorList>
    </citation>
    <scope>NUCLEOTIDE SEQUENCE</scope>
    <source>
        <strain evidence="2">NBRC 101157</strain>
    </source>
</reference>